<protein>
    <recommendedName>
        <fullName evidence="2 3">Nuclear transport factor 2</fullName>
        <shortName evidence="3">NTF-2</shortName>
    </recommendedName>
</protein>
<keyword evidence="3" id="KW-0813">Transport</keyword>
<keyword evidence="1 3" id="KW-0963">Cytoplasm</keyword>
<evidence type="ECO:0000256" key="2">
    <source>
        <dbReference type="ARBA" id="ARBA00026247"/>
    </source>
</evidence>
<dbReference type="Gene3D" id="3.10.450.50">
    <property type="match status" value="1"/>
</dbReference>
<evidence type="ECO:0000259" key="4">
    <source>
        <dbReference type="PROSITE" id="PS50177"/>
    </source>
</evidence>
<gene>
    <name evidence="5" type="ORF">BJ322DRAFT_1098055</name>
</gene>
<dbReference type="PROSITE" id="PS50177">
    <property type="entry name" value="NTF2_DOMAIN"/>
    <property type="match status" value="1"/>
</dbReference>
<dbReference type="GO" id="GO:0051028">
    <property type="term" value="P:mRNA transport"/>
    <property type="evidence" value="ECO:0007669"/>
    <property type="project" value="UniProtKB-UniRule"/>
</dbReference>
<proteinExistence type="predicted"/>
<dbReference type="GO" id="GO:0006606">
    <property type="term" value="P:protein import into nucleus"/>
    <property type="evidence" value="ECO:0007669"/>
    <property type="project" value="UniProtKB-ARBA"/>
</dbReference>
<dbReference type="InterPro" id="IPR018222">
    <property type="entry name" value="Nuclear_transport_factor_2_euk"/>
</dbReference>
<dbReference type="Proteomes" id="UP000736335">
    <property type="component" value="Unassembled WGS sequence"/>
</dbReference>
<evidence type="ECO:0000256" key="3">
    <source>
        <dbReference type="RuleBase" id="RU369002"/>
    </source>
</evidence>
<sequence length="124" mass="14274">MAHFTTVAERFTAIYYSTFDRNRSELFPLYRDRSMLTWENTQHLGARAIIEKLSNLPFTTVQHKITTQDAQPSSESINSIIVLVTGLLVVDGSENPLQFSQVFHLIPEGESFWVFNDVFRLNYG</sequence>
<accession>A0A9P6HRS3</accession>
<dbReference type="AlphaFoldDB" id="A0A9P6HRS3"/>
<reference evidence="5" key="1">
    <citation type="journal article" date="2020" name="Nat. Commun.">
        <title>Large-scale genome sequencing of mycorrhizal fungi provides insights into the early evolution of symbiotic traits.</title>
        <authorList>
            <person name="Miyauchi S."/>
            <person name="Kiss E."/>
            <person name="Kuo A."/>
            <person name="Drula E."/>
            <person name="Kohler A."/>
            <person name="Sanchez-Garcia M."/>
            <person name="Morin E."/>
            <person name="Andreopoulos B."/>
            <person name="Barry K.W."/>
            <person name="Bonito G."/>
            <person name="Buee M."/>
            <person name="Carver A."/>
            <person name="Chen C."/>
            <person name="Cichocki N."/>
            <person name="Clum A."/>
            <person name="Culley D."/>
            <person name="Crous P.W."/>
            <person name="Fauchery L."/>
            <person name="Girlanda M."/>
            <person name="Hayes R.D."/>
            <person name="Keri Z."/>
            <person name="LaButti K."/>
            <person name="Lipzen A."/>
            <person name="Lombard V."/>
            <person name="Magnuson J."/>
            <person name="Maillard F."/>
            <person name="Murat C."/>
            <person name="Nolan M."/>
            <person name="Ohm R.A."/>
            <person name="Pangilinan J."/>
            <person name="Pereira M.F."/>
            <person name="Perotto S."/>
            <person name="Peter M."/>
            <person name="Pfister S."/>
            <person name="Riley R."/>
            <person name="Sitrit Y."/>
            <person name="Stielow J.B."/>
            <person name="Szollosi G."/>
            <person name="Zifcakova L."/>
            <person name="Stursova M."/>
            <person name="Spatafora J.W."/>
            <person name="Tedersoo L."/>
            <person name="Vaario L.M."/>
            <person name="Yamada A."/>
            <person name="Yan M."/>
            <person name="Wang P."/>
            <person name="Xu J."/>
            <person name="Bruns T."/>
            <person name="Baldrian P."/>
            <person name="Vilgalys R."/>
            <person name="Dunand C."/>
            <person name="Henrissat B."/>
            <person name="Grigoriev I.V."/>
            <person name="Hibbett D."/>
            <person name="Nagy L.G."/>
            <person name="Martin F.M."/>
        </authorList>
    </citation>
    <scope>NUCLEOTIDE SEQUENCE</scope>
    <source>
        <strain evidence="5">UH-Tt-Lm1</strain>
    </source>
</reference>
<dbReference type="InterPro" id="IPR045875">
    <property type="entry name" value="NTF2"/>
</dbReference>
<dbReference type="GO" id="GO:0005635">
    <property type="term" value="C:nuclear envelope"/>
    <property type="evidence" value="ECO:0007669"/>
    <property type="project" value="UniProtKB-ARBA"/>
</dbReference>
<feature type="domain" description="NTF2" evidence="4">
    <location>
        <begin position="7"/>
        <end position="121"/>
    </location>
</feature>
<evidence type="ECO:0000313" key="5">
    <source>
        <dbReference type="EMBL" id="KAF9793310.1"/>
    </source>
</evidence>
<dbReference type="GO" id="GO:0005737">
    <property type="term" value="C:cytoplasm"/>
    <property type="evidence" value="ECO:0007669"/>
    <property type="project" value="UniProtKB-SubCell"/>
</dbReference>
<dbReference type="EMBL" id="WIUZ02000001">
    <property type="protein sequence ID" value="KAF9793310.1"/>
    <property type="molecule type" value="Genomic_DNA"/>
</dbReference>
<dbReference type="Pfam" id="PF02136">
    <property type="entry name" value="NTF2"/>
    <property type="match status" value="1"/>
</dbReference>
<dbReference type="CDD" id="cd00780">
    <property type="entry name" value="NTF2"/>
    <property type="match status" value="1"/>
</dbReference>
<name>A0A9P6HRS3_9AGAM</name>
<keyword evidence="3" id="KW-0539">Nucleus</keyword>
<organism evidence="5 6">
    <name type="scientific">Thelephora terrestris</name>
    <dbReference type="NCBI Taxonomy" id="56493"/>
    <lineage>
        <taxon>Eukaryota</taxon>
        <taxon>Fungi</taxon>
        <taxon>Dikarya</taxon>
        <taxon>Basidiomycota</taxon>
        <taxon>Agaricomycotina</taxon>
        <taxon>Agaricomycetes</taxon>
        <taxon>Thelephorales</taxon>
        <taxon>Thelephoraceae</taxon>
        <taxon>Thelephora</taxon>
    </lineage>
</organism>
<keyword evidence="3" id="KW-0653">Protein transport</keyword>
<reference evidence="5" key="2">
    <citation type="submission" date="2020-11" db="EMBL/GenBank/DDBJ databases">
        <authorList>
            <consortium name="DOE Joint Genome Institute"/>
            <person name="Kuo A."/>
            <person name="Miyauchi S."/>
            <person name="Kiss E."/>
            <person name="Drula E."/>
            <person name="Kohler A."/>
            <person name="Sanchez-Garcia M."/>
            <person name="Andreopoulos B."/>
            <person name="Barry K.W."/>
            <person name="Bonito G."/>
            <person name="Buee M."/>
            <person name="Carver A."/>
            <person name="Chen C."/>
            <person name="Cichocki N."/>
            <person name="Clum A."/>
            <person name="Culley D."/>
            <person name="Crous P.W."/>
            <person name="Fauchery L."/>
            <person name="Girlanda M."/>
            <person name="Hayes R."/>
            <person name="Keri Z."/>
            <person name="Labutti K."/>
            <person name="Lipzen A."/>
            <person name="Lombard V."/>
            <person name="Magnuson J."/>
            <person name="Maillard F."/>
            <person name="Morin E."/>
            <person name="Murat C."/>
            <person name="Nolan M."/>
            <person name="Ohm R."/>
            <person name="Pangilinan J."/>
            <person name="Pereira M."/>
            <person name="Perotto S."/>
            <person name="Peter M."/>
            <person name="Riley R."/>
            <person name="Sitrit Y."/>
            <person name="Stielow B."/>
            <person name="Szollosi G."/>
            <person name="Zifcakova L."/>
            <person name="Stursova M."/>
            <person name="Spatafora J.W."/>
            <person name="Tedersoo L."/>
            <person name="Vaario L.-M."/>
            <person name="Yamada A."/>
            <person name="Yan M."/>
            <person name="Wang P."/>
            <person name="Xu J."/>
            <person name="Bruns T."/>
            <person name="Baldrian P."/>
            <person name="Vilgalys R."/>
            <person name="Henrissat B."/>
            <person name="Grigoriev I.V."/>
            <person name="Hibbett D."/>
            <person name="Nagy L.G."/>
            <person name="Martin F.M."/>
        </authorList>
    </citation>
    <scope>NUCLEOTIDE SEQUENCE</scope>
    <source>
        <strain evidence="5">UH-Tt-Lm1</strain>
    </source>
</reference>
<evidence type="ECO:0000313" key="6">
    <source>
        <dbReference type="Proteomes" id="UP000736335"/>
    </source>
</evidence>
<dbReference type="InterPro" id="IPR032710">
    <property type="entry name" value="NTF2-like_dom_sf"/>
</dbReference>
<dbReference type="PANTHER" id="PTHR12612">
    <property type="entry name" value="NUCLEAR TRANSPORT FACTOR 2"/>
    <property type="match status" value="1"/>
</dbReference>
<comment type="caution">
    <text evidence="5">The sequence shown here is derived from an EMBL/GenBank/DDBJ whole genome shotgun (WGS) entry which is preliminary data.</text>
</comment>
<dbReference type="OrthoDB" id="6507044at2759"/>
<evidence type="ECO:0000256" key="1">
    <source>
        <dbReference type="ARBA" id="ARBA00022490"/>
    </source>
</evidence>
<dbReference type="InterPro" id="IPR002075">
    <property type="entry name" value="NTF2_dom"/>
</dbReference>
<dbReference type="FunFam" id="3.10.450.50:FF:000005">
    <property type="entry name" value="Nuclear transport factor 2"/>
    <property type="match status" value="1"/>
</dbReference>
<comment type="function">
    <text evidence="3">Has a role in nuclear-cytoplasmic transport of proteins and mRNAs.</text>
</comment>
<dbReference type="SUPFAM" id="SSF54427">
    <property type="entry name" value="NTF2-like"/>
    <property type="match status" value="1"/>
</dbReference>
<comment type="subcellular location">
    <subcellularLocation>
        <location evidence="3">Cytoplasm</location>
    </subcellularLocation>
    <subcellularLocation>
        <location evidence="3">Nucleus</location>
    </subcellularLocation>
</comment>
<keyword evidence="6" id="KW-1185">Reference proteome</keyword>